<dbReference type="EMBL" id="CP150484">
    <property type="protein sequence ID" value="WYW17759.1"/>
    <property type="molecule type" value="Genomic_DNA"/>
</dbReference>
<dbReference type="Proteomes" id="UP001456344">
    <property type="component" value="Chromosome"/>
</dbReference>
<sequence length="85" mass="9118">MAIDIVYQNVPQPRPFGLSAVEKQLRTMACYGSGFEARTRHIAVDGPIVLWRDYFDWTTFLAASAKGAGTAAVAGAKELVSGKDG</sequence>
<evidence type="ECO:0000313" key="1">
    <source>
        <dbReference type="EMBL" id="WYW17759.1"/>
    </source>
</evidence>
<accession>A0ACD5BEN7</accession>
<protein>
    <submittedName>
        <fullName evidence="1">Uncharacterized protein</fullName>
    </submittedName>
</protein>
<keyword evidence="2" id="KW-1185">Reference proteome</keyword>
<proteinExistence type="predicted"/>
<reference evidence="1" key="1">
    <citation type="submission" date="2023-10" db="EMBL/GenBank/DDBJ databases">
        <title>Whole genome sequencing of actinobacterial strain Amycolatopsis sp. (BCA-696) identifies the underlying plant growth-promoting genes.</title>
        <authorList>
            <person name="Gandham P."/>
            <person name="Vadla N."/>
            <person name="Saji A."/>
            <person name="Srinivas V."/>
            <person name="Ruperao P."/>
            <person name="Selvanayagam S."/>
            <person name="Saxena R.K."/>
            <person name="Rathore A."/>
            <person name="Gopalakrishnan S."/>
            <person name="Thakur V."/>
        </authorList>
    </citation>
    <scope>NUCLEOTIDE SEQUENCE</scope>
    <source>
        <strain evidence="1">BCA-696</strain>
    </source>
</reference>
<evidence type="ECO:0000313" key="2">
    <source>
        <dbReference type="Proteomes" id="UP001456344"/>
    </source>
</evidence>
<organism evidence="1 2">
    <name type="scientific">Amycolatopsis coloradensis</name>
    <dbReference type="NCBI Taxonomy" id="76021"/>
    <lineage>
        <taxon>Bacteria</taxon>
        <taxon>Bacillati</taxon>
        <taxon>Actinomycetota</taxon>
        <taxon>Actinomycetes</taxon>
        <taxon>Pseudonocardiales</taxon>
        <taxon>Pseudonocardiaceae</taxon>
        <taxon>Amycolatopsis</taxon>
    </lineage>
</organism>
<name>A0ACD5BEN7_9PSEU</name>
<gene>
    <name evidence="1" type="ORF">LCL61_19615</name>
</gene>